<keyword evidence="2" id="KW-0646">Protease inhibitor</keyword>
<proteinExistence type="inferred from homology"/>
<comment type="caution">
    <text evidence="4">The sequence shown here is derived from an EMBL/GenBank/DDBJ whole genome shotgun (WGS) entry which is preliminary data.</text>
</comment>
<gene>
    <name evidence="4" type="ORF">R1flu_004954</name>
</gene>
<dbReference type="AlphaFoldDB" id="A0ABD1YSL3"/>
<keyword evidence="3" id="KW-0722">Serine protease inhibitor</keyword>
<name>A0ABD1YSL3_9MARC</name>
<dbReference type="Pfam" id="PF00280">
    <property type="entry name" value="potato_inhibit"/>
    <property type="match status" value="1"/>
</dbReference>
<comment type="similarity">
    <text evidence="1">Belongs to the protease inhibitor I13 (potato type I serine protease inhibitor) family.</text>
</comment>
<reference evidence="4 5" key="1">
    <citation type="submission" date="2024-09" db="EMBL/GenBank/DDBJ databases">
        <title>Chromosome-scale assembly of Riccia fluitans.</title>
        <authorList>
            <person name="Paukszto L."/>
            <person name="Sawicki J."/>
            <person name="Karawczyk K."/>
            <person name="Piernik-Szablinska J."/>
            <person name="Szczecinska M."/>
            <person name="Mazdziarz M."/>
        </authorList>
    </citation>
    <scope>NUCLEOTIDE SEQUENCE [LARGE SCALE GENOMIC DNA]</scope>
    <source>
        <strain evidence="4">Rf_01</strain>
        <tissue evidence="4">Aerial parts of the thallus</tissue>
    </source>
</reference>
<dbReference type="SUPFAM" id="SSF54654">
    <property type="entry name" value="CI-2 family of serine protease inhibitors"/>
    <property type="match status" value="1"/>
</dbReference>
<evidence type="ECO:0000313" key="4">
    <source>
        <dbReference type="EMBL" id="KAL2633475.1"/>
    </source>
</evidence>
<dbReference type="PANTHER" id="PTHR33091:SF29">
    <property type="entry name" value="SUBTILISIN INHIBITOR 1"/>
    <property type="match status" value="1"/>
</dbReference>
<dbReference type="EMBL" id="JBHFFA010000003">
    <property type="protein sequence ID" value="KAL2633475.1"/>
    <property type="molecule type" value="Genomic_DNA"/>
</dbReference>
<accession>A0ABD1YSL3</accession>
<protein>
    <submittedName>
        <fullName evidence="4">Uncharacterized protein</fullName>
    </submittedName>
</protein>
<evidence type="ECO:0000313" key="5">
    <source>
        <dbReference type="Proteomes" id="UP001605036"/>
    </source>
</evidence>
<dbReference type="Proteomes" id="UP001605036">
    <property type="component" value="Unassembled WGS sequence"/>
</dbReference>
<dbReference type="Gene3D" id="3.30.10.10">
    <property type="entry name" value="Trypsin Inhibitor V, subunit A"/>
    <property type="match status" value="1"/>
</dbReference>
<evidence type="ECO:0000256" key="1">
    <source>
        <dbReference type="ARBA" id="ARBA00008210"/>
    </source>
</evidence>
<keyword evidence="5" id="KW-1185">Reference proteome</keyword>
<dbReference type="PANTHER" id="PTHR33091">
    <property type="entry name" value="PROTEIN, PUTATIVE, EXPRESSED-RELATED"/>
    <property type="match status" value="1"/>
</dbReference>
<evidence type="ECO:0000256" key="3">
    <source>
        <dbReference type="ARBA" id="ARBA00022900"/>
    </source>
</evidence>
<dbReference type="GO" id="GO:0004867">
    <property type="term" value="F:serine-type endopeptidase inhibitor activity"/>
    <property type="evidence" value="ECO:0007669"/>
    <property type="project" value="UniProtKB-KW"/>
</dbReference>
<sequence>METHAPSLIICKRPRAGFFTSFALAFVAVSLVSCLLHKSLAVAVEQEEEEETPVLEVYTEIFMKSGVILPRRADREDNMASTDQRSNWSHLVGMNAEEAKKKIQEDHPHLQVVVLRKGAMMTMDYNLHRVRILKDENEKVASVPKLG</sequence>
<dbReference type="PRINTS" id="PR00292">
    <property type="entry name" value="POTATOINHBTR"/>
</dbReference>
<evidence type="ECO:0000256" key="2">
    <source>
        <dbReference type="ARBA" id="ARBA00022690"/>
    </source>
</evidence>
<organism evidence="4 5">
    <name type="scientific">Riccia fluitans</name>
    <dbReference type="NCBI Taxonomy" id="41844"/>
    <lineage>
        <taxon>Eukaryota</taxon>
        <taxon>Viridiplantae</taxon>
        <taxon>Streptophyta</taxon>
        <taxon>Embryophyta</taxon>
        <taxon>Marchantiophyta</taxon>
        <taxon>Marchantiopsida</taxon>
        <taxon>Marchantiidae</taxon>
        <taxon>Marchantiales</taxon>
        <taxon>Ricciaceae</taxon>
        <taxon>Riccia</taxon>
    </lineage>
</organism>
<dbReference type="InterPro" id="IPR000864">
    <property type="entry name" value="Prot_inh_pot1"/>
</dbReference>
<dbReference type="InterPro" id="IPR036354">
    <property type="entry name" value="Prot_inh_pot1_sf"/>
</dbReference>